<dbReference type="Proteomes" id="UP000714420">
    <property type="component" value="Unassembled WGS sequence"/>
</dbReference>
<name>A0ABX2AIW0_9BACT</name>
<organism evidence="1 2">
    <name type="scientific">Xylanibacter muris</name>
    <dbReference type="NCBI Taxonomy" id="2736290"/>
    <lineage>
        <taxon>Bacteria</taxon>
        <taxon>Pseudomonadati</taxon>
        <taxon>Bacteroidota</taxon>
        <taxon>Bacteroidia</taxon>
        <taxon>Bacteroidales</taxon>
        <taxon>Prevotellaceae</taxon>
        <taxon>Xylanibacter</taxon>
    </lineage>
</organism>
<keyword evidence="2" id="KW-1185">Reference proteome</keyword>
<comment type="caution">
    <text evidence="1">The sequence shown here is derived from an EMBL/GenBank/DDBJ whole genome shotgun (WGS) entry which is preliminary data.</text>
</comment>
<sequence length="679" mass="79145">MANFDLMDYLKYNKIETGIYGFNKLLYGGLVIPHDENLLIVIRGGDDTEKTVFSLQLISSIAETFKRVGCEKYKQINYYSNYLGKKYLEDLLLDILISSAIQKLTIQNVSRNNVSGKILSEFFFNINRIICTADNLEFNEILNNPDKMLCEEALYYNNRTNAIHIRTKKRQDKNISNLENLIFNRKEDSLNEYIKNKDLRKVEDLIDTRYVKTDIEDVDYSMTSITDKIQGLSKSKTSTLLCVNIVKRKCNSYGNNDMCSLIDELKKFKVSILVVRDDVDIPEERADMIIYLSTSNDGGFDYKLNNLSIYKSRFQSTAIGIHQYKCRDYGIEVYPSLHTYCQQRRYLQRALVYTHSDVISETFQQYLNDDNFIHSDYNSYMEEKETISDAYLSALSPSAYKNFSIAQVLDIVFINPIKNKFCSEQGQTYQQKLENDFLYGNNGGITAIIGEPNTFKRFLTFGSAFSSAHKKEHTLFLLLNKDSRMVRRRLQCPARNGKRCINSCKDCYKYLHFMNIVLGCISPEEFLYFLMQQIDTAYPDGNIKRIIIDDLQVVEYCFPLLFKDPLFIPALIDECRDREIALYIMCDKNCQMKNSLSVLADNVIYTSRDEKGNLDLFVERYSGYNSKPSKIFAGKVRKPENLFECYEKGSRDNRKTYFDFDADQIESFVKYTMSDYWKK</sequence>
<reference evidence="1 2" key="1">
    <citation type="submission" date="2020-05" db="EMBL/GenBank/DDBJ databases">
        <title>Distinct polysaccharide utilization as determinants for interspecies competition between intestinal Prevotella spp.</title>
        <authorList>
            <person name="Galvez E.J.C."/>
            <person name="Iljazovic A."/>
            <person name="Strowig T."/>
        </authorList>
    </citation>
    <scope>NUCLEOTIDE SEQUENCE [LARGE SCALE GENOMIC DNA]</scope>
    <source>
        <strain evidence="1 2">PMUR</strain>
    </source>
</reference>
<evidence type="ECO:0000313" key="2">
    <source>
        <dbReference type="Proteomes" id="UP000714420"/>
    </source>
</evidence>
<protein>
    <submittedName>
        <fullName evidence="1">Uncharacterized protein</fullName>
    </submittedName>
</protein>
<proteinExistence type="predicted"/>
<dbReference type="RefSeq" id="WP_172272301.1">
    <property type="nucleotide sequence ID" value="NZ_CASGMU010000001.1"/>
</dbReference>
<dbReference type="EMBL" id="JABKKF010000001">
    <property type="protein sequence ID" value="NPD90879.1"/>
    <property type="molecule type" value="Genomic_DNA"/>
</dbReference>
<dbReference type="InterPro" id="IPR027417">
    <property type="entry name" value="P-loop_NTPase"/>
</dbReference>
<evidence type="ECO:0000313" key="1">
    <source>
        <dbReference type="EMBL" id="NPD90879.1"/>
    </source>
</evidence>
<gene>
    <name evidence="1" type="ORF">HPS56_00635</name>
</gene>
<accession>A0ABX2AIW0</accession>
<dbReference type="Gene3D" id="3.40.50.300">
    <property type="entry name" value="P-loop containing nucleotide triphosphate hydrolases"/>
    <property type="match status" value="2"/>
</dbReference>